<evidence type="ECO:0000259" key="1">
    <source>
        <dbReference type="Pfam" id="PF01048"/>
    </source>
</evidence>
<dbReference type="AlphaFoldDB" id="A0A936K8J3"/>
<dbReference type="GO" id="GO:0009116">
    <property type="term" value="P:nucleoside metabolic process"/>
    <property type="evidence" value="ECO:0007669"/>
    <property type="project" value="InterPro"/>
</dbReference>
<sequence length="193" mass="20197">MRLLLSAFAPELGPLAEDTPPGWEAATVGVGAVSAAAATSALVLDRWPEAVVFLGTCGRYDQRLPLFECLWASEAIATSLEELRGGAYRPGIERRRWMASLPGALPAHAVVVPPAITCTAEGAAQLASLGPVEHLELTGVFEACRLAGVPCGAALVVVNDVGPEAQAQWTANHAEGSRRLVERLRATGFFEGA</sequence>
<evidence type="ECO:0000313" key="3">
    <source>
        <dbReference type="Proteomes" id="UP000709959"/>
    </source>
</evidence>
<name>A0A936K8J3_9BACT</name>
<comment type="caution">
    <text evidence="2">The sequence shown here is derived from an EMBL/GenBank/DDBJ whole genome shotgun (WGS) entry which is preliminary data.</text>
</comment>
<gene>
    <name evidence="2" type="ORF">IPN91_13165</name>
</gene>
<dbReference type="EMBL" id="JADKCH010000021">
    <property type="protein sequence ID" value="MBK8573547.1"/>
    <property type="molecule type" value="Genomic_DNA"/>
</dbReference>
<feature type="domain" description="Nucleoside phosphorylase" evidence="1">
    <location>
        <begin position="27"/>
        <end position="182"/>
    </location>
</feature>
<dbReference type="Pfam" id="PF01048">
    <property type="entry name" value="PNP_UDP_1"/>
    <property type="match status" value="1"/>
</dbReference>
<accession>A0A936K8J3</accession>
<dbReference type="Gene3D" id="3.40.50.1580">
    <property type="entry name" value="Nucleoside phosphorylase domain"/>
    <property type="match status" value="1"/>
</dbReference>
<protein>
    <submittedName>
        <fullName evidence="2">Phosphorylase</fullName>
    </submittedName>
</protein>
<dbReference type="SUPFAM" id="SSF53167">
    <property type="entry name" value="Purine and uridine phosphorylases"/>
    <property type="match status" value="1"/>
</dbReference>
<dbReference type="Proteomes" id="UP000709959">
    <property type="component" value="Unassembled WGS sequence"/>
</dbReference>
<evidence type="ECO:0000313" key="2">
    <source>
        <dbReference type="EMBL" id="MBK8573547.1"/>
    </source>
</evidence>
<dbReference type="InterPro" id="IPR035994">
    <property type="entry name" value="Nucleoside_phosphorylase_sf"/>
</dbReference>
<organism evidence="2 3">
    <name type="scientific">Candidatus Geothrix odensensis</name>
    <dbReference type="NCBI Taxonomy" id="2954440"/>
    <lineage>
        <taxon>Bacteria</taxon>
        <taxon>Pseudomonadati</taxon>
        <taxon>Acidobacteriota</taxon>
        <taxon>Holophagae</taxon>
        <taxon>Holophagales</taxon>
        <taxon>Holophagaceae</taxon>
        <taxon>Geothrix</taxon>
    </lineage>
</organism>
<proteinExistence type="predicted"/>
<reference evidence="2 3" key="1">
    <citation type="submission" date="2020-10" db="EMBL/GenBank/DDBJ databases">
        <title>Connecting structure to function with the recovery of over 1000 high-quality activated sludge metagenome-assembled genomes encoding full-length rRNA genes using long-read sequencing.</title>
        <authorList>
            <person name="Singleton C.M."/>
            <person name="Petriglieri F."/>
            <person name="Kristensen J.M."/>
            <person name="Kirkegaard R.H."/>
            <person name="Michaelsen T.Y."/>
            <person name="Andersen M.H."/>
            <person name="Karst S.M."/>
            <person name="Dueholm M.S."/>
            <person name="Nielsen P.H."/>
            <person name="Albertsen M."/>
        </authorList>
    </citation>
    <scope>NUCLEOTIDE SEQUENCE [LARGE SCALE GENOMIC DNA]</scope>
    <source>
        <strain evidence="2">OdNE_18-Q3-R46-58_MAXAC.008</strain>
    </source>
</reference>
<dbReference type="InterPro" id="IPR000845">
    <property type="entry name" value="Nucleoside_phosphorylase_d"/>
</dbReference>
<dbReference type="GO" id="GO:0003824">
    <property type="term" value="F:catalytic activity"/>
    <property type="evidence" value="ECO:0007669"/>
    <property type="project" value="InterPro"/>
</dbReference>